<keyword evidence="3" id="KW-1185">Reference proteome</keyword>
<evidence type="ECO:0000313" key="2">
    <source>
        <dbReference type="EMBL" id="CAI5718999.1"/>
    </source>
</evidence>
<evidence type="ECO:0008006" key="4">
    <source>
        <dbReference type="Google" id="ProtNLM"/>
    </source>
</evidence>
<reference evidence="2" key="1">
    <citation type="submission" date="2022-12" db="EMBL/GenBank/DDBJ databases">
        <authorList>
            <person name="Webb A."/>
        </authorList>
    </citation>
    <scope>NUCLEOTIDE SEQUENCE</scope>
    <source>
        <strain evidence="2">Hp1</strain>
    </source>
</reference>
<evidence type="ECO:0000256" key="1">
    <source>
        <dbReference type="SAM" id="Phobius"/>
    </source>
</evidence>
<sequence>MFAASWSVVDLFGGVQIWREQSRELTASEPLNNVLLSTTSAGLVTFVAGHIGGAGFAVSALLTALVVAAAWWTLTGARAKRAVPSFKAVQVVDGSPSEIFKSCIRSTTIPILSTLSIDPCGCGQYG</sequence>
<evidence type="ECO:0000313" key="3">
    <source>
        <dbReference type="Proteomes" id="UP001162031"/>
    </source>
</evidence>
<organism evidence="2 3">
    <name type="scientific">Hyaloperonospora brassicae</name>
    <name type="common">Brassica downy mildew</name>
    <name type="synonym">Peronospora brassicae</name>
    <dbReference type="NCBI Taxonomy" id="162125"/>
    <lineage>
        <taxon>Eukaryota</taxon>
        <taxon>Sar</taxon>
        <taxon>Stramenopiles</taxon>
        <taxon>Oomycota</taxon>
        <taxon>Peronosporomycetes</taxon>
        <taxon>Peronosporales</taxon>
        <taxon>Peronosporaceae</taxon>
        <taxon>Hyaloperonospora</taxon>
    </lineage>
</organism>
<name>A0AAV0TGJ9_HYABA</name>
<dbReference type="EMBL" id="CANTFL010000226">
    <property type="protein sequence ID" value="CAI5718999.1"/>
    <property type="molecule type" value="Genomic_DNA"/>
</dbReference>
<keyword evidence="1" id="KW-1133">Transmembrane helix</keyword>
<proteinExistence type="predicted"/>
<dbReference type="Proteomes" id="UP001162031">
    <property type="component" value="Unassembled WGS sequence"/>
</dbReference>
<accession>A0AAV0TGJ9</accession>
<feature type="transmembrane region" description="Helical" evidence="1">
    <location>
        <begin position="43"/>
        <end position="72"/>
    </location>
</feature>
<dbReference type="AlphaFoldDB" id="A0AAV0TGJ9"/>
<comment type="caution">
    <text evidence="2">The sequence shown here is derived from an EMBL/GenBank/DDBJ whole genome shotgun (WGS) entry which is preliminary data.</text>
</comment>
<keyword evidence="1" id="KW-0472">Membrane</keyword>
<keyword evidence="1" id="KW-0812">Transmembrane</keyword>
<protein>
    <recommendedName>
        <fullName evidence="4">Solute carrier family 40 protein</fullName>
    </recommendedName>
</protein>
<gene>
    <name evidence="2" type="ORF">HBR001_LOCUS2109</name>
</gene>